<dbReference type="PANTHER" id="PTHR35008">
    <property type="entry name" value="BLL4482 PROTEIN-RELATED"/>
    <property type="match status" value="1"/>
</dbReference>
<feature type="signal peptide" evidence="5">
    <location>
        <begin position="1"/>
        <end position="22"/>
    </location>
</feature>
<proteinExistence type="predicted"/>
<dbReference type="EMBL" id="VLPK01000003">
    <property type="protein sequence ID" value="TSJ39293.1"/>
    <property type="molecule type" value="Genomic_DNA"/>
</dbReference>
<keyword evidence="8" id="KW-1185">Reference proteome</keyword>
<keyword evidence="1 4" id="KW-0349">Heme</keyword>
<gene>
    <name evidence="7" type="ORF">FO440_16185</name>
</gene>
<dbReference type="PROSITE" id="PS51007">
    <property type="entry name" value="CYTC"/>
    <property type="match status" value="1"/>
</dbReference>
<feature type="domain" description="Cytochrome c" evidence="6">
    <location>
        <begin position="30"/>
        <end position="119"/>
    </location>
</feature>
<dbReference type="AlphaFoldDB" id="A0A556MHF1"/>
<evidence type="ECO:0000313" key="8">
    <source>
        <dbReference type="Proteomes" id="UP000318733"/>
    </source>
</evidence>
<evidence type="ECO:0000256" key="2">
    <source>
        <dbReference type="ARBA" id="ARBA00022723"/>
    </source>
</evidence>
<keyword evidence="2 4" id="KW-0479">Metal-binding</keyword>
<evidence type="ECO:0000256" key="3">
    <source>
        <dbReference type="ARBA" id="ARBA00023004"/>
    </source>
</evidence>
<dbReference type="InterPro" id="IPR036909">
    <property type="entry name" value="Cyt_c-like_dom_sf"/>
</dbReference>
<evidence type="ECO:0000256" key="4">
    <source>
        <dbReference type="PROSITE-ProRule" id="PRU00433"/>
    </source>
</evidence>
<dbReference type="GO" id="GO:0020037">
    <property type="term" value="F:heme binding"/>
    <property type="evidence" value="ECO:0007669"/>
    <property type="project" value="InterPro"/>
</dbReference>
<name>A0A556MHF1_9SPHI</name>
<dbReference type="InterPro" id="IPR051459">
    <property type="entry name" value="Cytochrome_c-type_DH"/>
</dbReference>
<keyword evidence="5" id="KW-0732">Signal</keyword>
<comment type="caution">
    <text evidence="7">The sequence shown here is derived from an EMBL/GenBank/DDBJ whole genome shotgun (WGS) entry which is preliminary data.</text>
</comment>
<accession>A0A556MHF1</accession>
<dbReference type="Gene3D" id="1.10.760.10">
    <property type="entry name" value="Cytochrome c-like domain"/>
    <property type="match status" value="1"/>
</dbReference>
<keyword evidence="3 4" id="KW-0408">Iron</keyword>
<protein>
    <submittedName>
        <fullName evidence="7">Cytochrome c</fullName>
    </submittedName>
</protein>
<dbReference type="RefSeq" id="WP_144249331.1">
    <property type="nucleotide sequence ID" value="NZ_VLPK01000003.1"/>
</dbReference>
<dbReference type="InterPro" id="IPR009056">
    <property type="entry name" value="Cyt_c-like_dom"/>
</dbReference>
<reference evidence="7 8" key="1">
    <citation type="submission" date="2019-07" db="EMBL/GenBank/DDBJ databases">
        <authorList>
            <person name="Huq M.A."/>
        </authorList>
    </citation>
    <scope>NUCLEOTIDE SEQUENCE [LARGE SCALE GENOMIC DNA]</scope>
    <source>
        <strain evidence="7 8">MAH-19</strain>
    </source>
</reference>
<sequence length="139" mass="15443">MKLKVISVICLLLGVLFFSCQTDDEITFKRYYTTGSIVYQNSCQNCHGKNGEGLSALMPPLTDSVFLKANKASLPCFIKYGLKEKLLIVNKKPFEGNMPAMDLAPIEIAEVLTYITNSFGNKMGVVTVQQVSYDLDKCK</sequence>
<dbReference type="OrthoDB" id="9811395at2"/>
<dbReference type="GO" id="GO:0009055">
    <property type="term" value="F:electron transfer activity"/>
    <property type="evidence" value="ECO:0007669"/>
    <property type="project" value="InterPro"/>
</dbReference>
<dbReference type="SUPFAM" id="SSF46626">
    <property type="entry name" value="Cytochrome c"/>
    <property type="match status" value="1"/>
</dbReference>
<evidence type="ECO:0000313" key="7">
    <source>
        <dbReference type="EMBL" id="TSJ39293.1"/>
    </source>
</evidence>
<evidence type="ECO:0000256" key="1">
    <source>
        <dbReference type="ARBA" id="ARBA00022617"/>
    </source>
</evidence>
<dbReference type="GO" id="GO:0046872">
    <property type="term" value="F:metal ion binding"/>
    <property type="evidence" value="ECO:0007669"/>
    <property type="project" value="UniProtKB-KW"/>
</dbReference>
<organism evidence="7 8">
    <name type="scientific">Mucilaginibacter corticis</name>
    <dbReference type="NCBI Taxonomy" id="2597670"/>
    <lineage>
        <taxon>Bacteria</taxon>
        <taxon>Pseudomonadati</taxon>
        <taxon>Bacteroidota</taxon>
        <taxon>Sphingobacteriia</taxon>
        <taxon>Sphingobacteriales</taxon>
        <taxon>Sphingobacteriaceae</taxon>
        <taxon>Mucilaginibacter</taxon>
    </lineage>
</organism>
<feature type="chain" id="PRO_5021967871" evidence="5">
    <location>
        <begin position="23"/>
        <end position="139"/>
    </location>
</feature>
<evidence type="ECO:0000256" key="5">
    <source>
        <dbReference type="SAM" id="SignalP"/>
    </source>
</evidence>
<evidence type="ECO:0000259" key="6">
    <source>
        <dbReference type="PROSITE" id="PS51007"/>
    </source>
</evidence>
<dbReference type="PANTHER" id="PTHR35008:SF4">
    <property type="entry name" value="BLL4482 PROTEIN"/>
    <property type="match status" value="1"/>
</dbReference>
<dbReference type="Proteomes" id="UP000318733">
    <property type="component" value="Unassembled WGS sequence"/>
</dbReference>
<dbReference type="PROSITE" id="PS51257">
    <property type="entry name" value="PROKAR_LIPOPROTEIN"/>
    <property type="match status" value="1"/>
</dbReference>
<dbReference type="Pfam" id="PF13442">
    <property type="entry name" value="Cytochrome_CBB3"/>
    <property type="match status" value="1"/>
</dbReference>